<name>A0A2I0JHE7_PUNGR</name>
<evidence type="ECO:0000313" key="2">
    <source>
        <dbReference type="Proteomes" id="UP000233551"/>
    </source>
</evidence>
<proteinExistence type="predicted"/>
<organism evidence="1 2">
    <name type="scientific">Punica granatum</name>
    <name type="common">Pomegranate</name>
    <dbReference type="NCBI Taxonomy" id="22663"/>
    <lineage>
        <taxon>Eukaryota</taxon>
        <taxon>Viridiplantae</taxon>
        <taxon>Streptophyta</taxon>
        <taxon>Embryophyta</taxon>
        <taxon>Tracheophyta</taxon>
        <taxon>Spermatophyta</taxon>
        <taxon>Magnoliopsida</taxon>
        <taxon>eudicotyledons</taxon>
        <taxon>Gunneridae</taxon>
        <taxon>Pentapetalae</taxon>
        <taxon>rosids</taxon>
        <taxon>malvids</taxon>
        <taxon>Myrtales</taxon>
        <taxon>Lythraceae</taxon>
        <taxon>Punica</taxon>
    </lineage>
</organism>
<reference evidence="1 2" key="1">
    <citation type="submission" date="2017-11" db="EMBL/GenBank/DDBJ databases">
        <title>De-novo sequencing of pomegranate (Punica granatum L.) genome.</title>
        <authorList>
            <person name="Akparov Z."/>
            <person name="Amiraslanov A."/>
            <person name="Hajiyeva S."/>
            <person name="Abbasov M."/>
            <person name="Kaur K."/>
            <person name="Hamwieh A."/>
            <person name="Solovyev V."/>
            <person name="Salamov A."/>
            <person name="Braich B."/>
            <person name="Kosarev P."/>
            <person name="Mahmoud A."/>
            <person name="Hajiyev E."/>
            <person name="Babayeva S."/>
            <person name="Izzatullayeva V."/>
            <person name="Mammadov A."/>
            <person name="Mammadov A."/>
            <person name="Sharifova S."/>
            <person name="Ojaghi J."/>
            <person name="Eynullazada K."/>
            <person name="Bayramov B."/>
            <person name="Abdulazimova A."/>
            <person name="Shahmuradov I."/>
        </authorList>
    </citation>
    <scope>NUCLEOTIDE SEQUENCE [LARGE SCALE GENOMIC DNA]</scope>
    <source>
        <strain evidence="2">cv. AG2017</strain>
        <tissue evidence="1">Leaf</tissue>
    </source>
</reference>
<accession>A0A2I0JHE7</accession>
<sequence>MRGARASIEKVKIIGDEGEALENHLLLLRLLRQSSELKQGSPSTSSNGVFAFQSMAGDYDTDGSSSTKMNEIRLN</sequence>
<keyword evidence="2" id="KW-1185">Reference proteome</keyword>
<dbReference type="EMBL" id="PGOL01001681">
    <property type="protein sequence ID" value="PKI55684.1"/>
    <property type="molecule type" value="Genomic_DNA"/>
</dbReference>
<dbReference type="Proteomes" id="UP000233551">
    <property type="component" value="Unassembled WGS sequence"/>
</dbReference>
<evidence type="ECO:0000313" key="1">
    <source>
        <dbReference type="EMBL" id="PKI55684.1"/>
    </source>
</evidence>
<dbReference type="AlphaFoldDB" id="A0A2I0JHE7"/>
<comment type="caution">
    <text evidence="1">The sequence shown here is derived from an EMBL/GenBank/DDBJ whole genome shotgun (WGS) entry which is preliminary data.</text>
</comment>
<protein>
    <submittedName>
        <fullName evidence="1">Uncharacterized protein</fullName>
    </submittedName>
</protein>
<gene>
    <name evidence="1" type="ORF">CRG98_023900</name>
</gene>